<dbReference type="OrthoDB" id="60843at2759"/>
<keyword evidence="3" id="KW-1185">Reference proteome</keyword>
<accession>A0A448ZPQ9</accession>
<dbReference type="Proteomes" id="UP000291116">
    <property type="component" value="Unassembled WGS sequence"/>
</dbReference>
<evidence type="ECO:0000313" key="2">
    <source>
        <dbReference type="EMBL" id="VEU44028.1"/>
    </source>
</evidence>
<evidence type="ECO:0000313" key="3">
    <source>
        <dbReference type="Proteomes" id="UP000291116"/>
    </source>
</evidence>
<protein>
    <submittedName>
        <fullName evidence="2">Uncharacterized protein</fullName>
    </submittedName>
</protein>
<dbReference type="EMBL" id="CAACVS010000603">
    <property type="protein sequence ID" value="VEU44028.1"/>
    <property type="molecule type" value="Genomic_DNA"/>
</dbReference>
<gene>
    <name evidence="2" type="ORF">PSNMU_V1.4_AUG-EV-PASAV3_0109940</name>
</gene>
<sequence length="180" mass="20751">MVSSSVLFPNRIAQLRYSLRTLAGHNNPAPVISCRPENSCDRRISHSPRCSAGNNAFYWKQQPRRPLSIRAIATESSQQQQQQLNIKQRHDRHRHFSSATQSSSEDEEYDDDKNNNAPKLRKSKSIIDPNEVESKRRKVNDVPIREVLDAKHSFRWLNPIISQDATIRDAVPTRVSRRTV</sequence>
<name>A0A448ZPQ9_9STRA</name>
<feature type="compositionally biased region" description="Basic residues" evidence="1">
    <location>
        <begin position="87"/>
        <end position="96"/>
    </location>
</feature>
<reference evidence="2 3" key="1">
    <citation type="submission" date="2019-01" db="EMBL/GenBank/DDBJ databases">
        <authorList>
            <person name="Ferrante I. M."/>
        </authorList>
    </citation>
    <scope>NUCLEOTIDE SEQUENCE [LARGE SCALE GENOMIC DNA]</scope>
    <source>
        <strain evidence="2 3">B856</strain>
    </source>
</reference>
<feature type="region of interest" description="Disordered" evidence="1">
    <location>
        <begin position="86"/>
        <end position="137"/>
    </location>
</feature>
<organism evidence="2 3">
    <name type="scientific">Pseudo-nitzschia multistriata</name>
    <dbReference type="NCBI Taxonomy" id="183589"/>
    <lineage>
        <taxon>Eukaryota</taxon>
        <taxon>Sar</taxon>
        <taxon>Stramenopiles</taxon>
        <taxon>Ochrophyta</taxon>
        <taxon>Bacillariophyta</taxon>
        <taxon>Bacillariophyceae</taxon>
        <taxon>Bacillariophycidae</taxon>
        <taxon>Bacillariales</taxon>
        <taxon>Bacillariaceae</taxon>
        <taxon>Pseudo-nitzschia</taxon>
    </lineage>
</organism>
<proteinExistence type="predicted"/>
<dbReference type="AlphaFoldDB" id="A0A448ZPQ9"/>
<evidence type="ECO:0000256" key="1">
    <source>
        <dbReference type="SAM" id="MobiDB-lite"/>
    </source>
</evidence>